<accession>A0AA36GQ87</accession>
<comment type="caution">
    <text evidence="1">The sequence shown here is derived from an EMBL/GenBank/DDBJ whole genome shotgun (WGS) entry which is preliminary data.</text>
</comment>
<dbReference type="EMBL" id="CATQJL010000112">
    <property type="protein sequence ID" value="CAJ0596214.1"/>
    <property type="molecule type" value="Genomic_DNA"/>
</dbReference>
<dbReference type="Proteomes" id="UP001176961">
    <property type="component" value="Unassembled WGS sequence"/>
</dbReference>
<sequence length="82" mass="8877">MVFGGGANLPVAIRMLDSLRGKQQSSPWFDSLSTSLIAMNINSSVLFGSPLGLSSRFRASSDALSHPTWLFSSQLLAYARKE</sequence>
<gene>
    <name evidence="1" type="ORF">CYNAS_LOCUS8197</name>
</gene>
<dbReference type="AlphaFoldDB" id="A0AA36GQ87"/>
<protein>
    <submittedName>
        <fullName evidence="1">Uncharacterized protein</fullName>
    </submittedName>
</protein>
<proteinExistence type="predicted"/>
<reference evidence="1" key="1">
    <citation type="submission" date="2023-07" db="EMBL/GenBank/DDBJ databases">
        <authorList>
            <consortium name="CYATHOMIX"/>
        </authorList>
    </citation>
    <scope>NUCLEOTIDE SEQUENCE</scope>
    <source>
        <strain evidence="1">N/A</strain>
    </source>
</reference>
<keyword evidence="2" id="KW-1185">Reference proteome</keyword>
<evidence type="ECO:0000313" key="2">
    <source>
        <dbReference type="Proteomes" id="UP001176961"/>
    </source>
</evidence>
<evidence type="ECO:0000313" key="1">
    <source>
        <dbReference type="EMBL" id="CAJ0596214.1"/>
    </source>
</evidence>
<name>A0AA36GQ87_CYLNA</name>
<organism evidence="1 2">
    <name type="scientific">Cylicocyclus nassatus</name>
    <name type="common">Nematode worm</name>
    <dbReference type="NCBI Taxonomy" id="53992"/>
    <lineage>
        <taxon>Eukaryota</taxon>
        <taxon>Metazoa</taxon>
        <taxon>Ecdysozoa</taxon>
        <taxon>Nematoda</taxon>
        <taxon>Chromadorea</taxon>
        <taxon>Rhabditida</taxon>
        <taxon>Rhabditina</taxon>
        <taxon>Rhabditomorpha</taxon>
        <taxon>Strongyloidea</taxon>
        <taxon>Strongylidae</taxon>
        <taxon>Cylicocyclus</taxon>
    </lineage>
</organism>